<name>A0A7U9C450_9GAMM</name>
<accession>A0A7U9C450</accession>
<protein>
    <submittedName>
        <fullName evidence="1">Uncharacterized protein</fullName>
    </submittedName>
</protein>
<evidence type="ECO:0000313" key="2">
    <source>
        <dbReference type="Proteomes" id="UP000005756"/>
    </source>
</evidence>
<reference evidence="1 2" key="1">
    <citation type="submission" date="2011-10" db="EMBL/GenBank/DDBJ databases">
        <authorList>
            <person name="Quillaguamn J."/>
            <person name="Guzmn D."/>
            <person name="Balderrama-Subieta A."/>
            <person name="Cardona-Ortuo C."/>
            <person name="Guevara-Martnez M."/>
            <person name="Callisaya-Quispe N."/>
        </authorList>
    </citation>
    <scope>NUCLEOTIDE SEQUENCE [LARGE SCALE GENOMIC DNA]</scope>
    <source>
        <strain evidence="1 2">LC1</strain>
    </source>
</reference>
<evidence type="ECO:0000313" key="1">
    <source>
        <dbReference type="EMBL" id="EHJ94895.1"/>
    </source>
</evidence>
<organism evidence="1 2">
    <name type="scientific">Vreelandella boliviensis LC1</name>
    <dbReference type="NCBI Taxonomy" id="1072583"/>
    <lineage>
        <taxon>Bacteria</taxon>
        <taxon>Pseudomonadati</taxon>
        <taxon>Pseudomonadota</taxon>
        <taxon>Gammaproteobacteria</taxon>
        <taxon>Oceanospirillales</taxon>
        <taxon>Halomonadaceae</taxon>
        <taxon>Vreelandella</taxon>
    </lineage>
</organism>
<proteinExistence type="predicted"/>
<dbReference type="AlphaFoldDB" id="A0A7U9C450"/>
<dbReference type="Proteomes" id="UP000005756">
    <property type="component" value="Unassembled WGS sequence"/>
</dbReference>
<sequence>MQIFILVPKVNKTARYKKFNIGKTCTYNNSNKQVAHALISAANLPLFRRKPGVIRR</sequence>
<gene>
    <name evidence="1" type="ORF">KUC_1854</name>
</gene>
<dbReference type="EMBL" id="JH393257">
    <property type="protein sequence ID" value="EHJ94895.1"/>
    <property type="molecule type" value="Genomic_DNA"/>
</dbReference>